<dbReference type="EMBL" id="BMMH01000044">
    <property type="protein sequence ID" value="GGL46597.1"/>
    <property type="molecule type" value="Genomic_DNA"/>
</dbReference>
<keyword evidence="3" id="KW-1185">Reference proteome</keyword>
<organism evidence="2 3">
    <name type="scientific">Nocardia jinanensis</name>
    <dbReference type="NCBI Taxonomy" id="382504"/>
    <lineage>
        <taxon>Bacteria</taxon>
        <taxon>Bacillati</taxon>
        <taxon>Actinomycetota</taxon>
        <taxon>Actinomycetes</taxon>
        <taxon>Mycobacteriales</taxon>
        <taxon>Nocardiaceae</taxon>
        <taxon>Nocardia</taxon>
    </lineage>
</organism>
<evidence type="ECO:0000313" key="3">
    <source>
        <dbReference type="Proteomes" id="UP000638263"/>
    </source>
</evidence>
<dbReference type="AlphaFoldDB" id="A0A917RZ95"/>
<proteinExistence type="predicted"/>
<reference evidence="2" key="1">
    <citation type="journal article" date="2014" name="Int. J. Syst. Evol. Microbiol.">
        <title>Complete genome sequence of Corynebacterium casei LMG S-19264T (=DSM 44701T), isolated from a smear-ripened cheese.</title>
        <authorList>
            <consortium name="US DOE Joint Genome Institute (JGI-PGF)"/>
            <person name="Walter F."/>
            <person name="Albersmeier A."/>
            <person name="Kalinowski J."/>
            <person name="Ruckert C."/>
        </authorList>
    </citation>
    <scope>NUCLEOTIDE SEQUENCE</scope>
    <source>
        <strain evidence="2">CGMCC 4.3508</strain>
    </source>
</reference>
<accession>A0A917RZ95</accession>
<feature type="signal peptide" evidence="1">
    <location>
        <begin position="1"/>
        <end position="28"/>
    </location>
</feature>
<gene>
    <name evidence="2" type="ORF">GCM10011588_71790</name>
</gene>
<evidence type="ECO:0000256" key="1">
    <source>
        <dbReference type="SAM" id="SignalP"/>
    </source>
</evidence>
<keyword evidence="1" id="KW-0732">Signal</keyword>
<reference evidence="2" key="2">
    <citation type="submission" date="2020-09" db="EMBL/GenBank/DDBJ databases">
        <authorList>
            <person name="Sun Q."/>
            <person name="Zhou Y."/>
        </authorList>
    </citation>
    <scope>NUCLEOTIDE SEQUENCE</scope>
    <source>
        <strain evidence="2">CGMCC 4.3508</strain>
    </source>
</reference>
<dbReference type="RefSeq" id="WP_229719230.1">
    <property type="nucleotide sequence ID" value="NZ_BMMH01000044.1"/>
</dbReference>
<comment type="caution">
    <text evidence="2">The sequence shown here is derived from an EMBL/GenBank/DDBJ whole genome shotgun (WGS) entry which is preliminary data.</text>
</comment>
<name>A0A917RZ95_9NOCA</name>
<protein>
    <submittedName>
        <fullName evidence="2">Uncharacterized protein</fullName>
    </submittedName>
</protein>
<dbReference type="Proteomes" id="UP000638263">
    <property type="component" value="Unassembled WGS sequence"/>
</dbReference>
<feature type="chain" id="PRO_5037319934" evidence="1">
    <location>
        <begin position="29"/>
        <end position="168"/>
    </location>
</feature>
<dbReference type="PROSITE" id="PS51257">
    <property type="entry name" value="PROKAR_LIPOPROTEIN"/>
    <property type="match status" value="1"/>
</dbReference>
<evidence type="ECO:0000313" key="2">
    <source>
        <dbReference type="EMBL" id="GGL46597.1"/>
    </source>
</evidence>
<sequence>MSRTRRTVMIAALVAPLTLGCAMSTASAAPVATPLPIPVVTGPEFGPGAVPGGVLQTISVIGTTGEQLGTITFSVPTPAPYHYQYNYRWITVHWRNLNSGTAGSIDLRHWMDSGVPSGEQYAAALPTGARAVTGAGPVLVTVTHNREQYQAPPQSNAVIPGAGILLTV</sequence>